<gene>
    <name evidence="1" type="ORF">TcWFU_008480</name>
</gene>
<sequence length="241" mass="26044">MSTVRRLRDLTITRISIASLGHGSFTDNAKCNGTGAKRLASLVGAACTGVARPCNGVRATGHEYNGPLVAFPVQLYTQQEAKKTRLGVGKYLGVNALLPQKCSDRKIIGLFTTAERVLSAGLLGNQRTVSISDPVDQLHVVSCLWTEILPKCLLHEMYNLVRFNASFPTLFSTSVTLVRVDMSLLEGVEVLRLVFLGVCSDSDELGALSDGGEWKTERQCSPVVREGRVDCEGEVTDGCLL</sequence>
<accession>A0ABR4QBI1</accession>
<comment type="caution">
    <text evidence="1">The sequence shown here is derived from an EMBL/GenBank/DDBJ whole genome shotgun (WGS) entry which is preliminary data.</text>
</comment>
<dbReference type="EMBL" id="JAKROA010000005">
    <property type="protein sequence ID" value="KAL5107069.1"/>
    <property type="molecule type" value="Genomic_DNA"/>
</dbReference>
<protein>
    <submittedName>
        <fullName evidence="1">Uncharacterized protein</fullName>
    </submittedName>
</protein>
<dbReference type="Proteomes" id="UP001651158">
    <property type="component" value="Unassembled WGS sequence"/>
</dbReference>
<keyword evidence="2" id="KW-1185">Reference proteome</keyword>
<organism evidence="1 2">
    <name type="scientific">Taenia crassiceps</name>
    <dbReference type="NCBI Taxonomy" id="6207"/>
    <lineage>
        <taxon>Eukaryota</taxon>
        <taxon>Metazoa</taxon>
        <taxon>Spiralia</taxon>
        <taxon>Lophotrochozoa</taxon>
        <taxon>Platyhelminthes</taxon>
        <taxon>Cestoda</taxon>
        <taxon>Eucestoda</taxon>
        <taxon>Cyclophyllidea</taxon>
        <taxon>Taeniidae</taxon>
        <taxon>Taenia</taxon>
    </lineage>
</organism>
<evidence type="ECO:0000313" key="2">
    <source>
        <dbReference type="Proteomes" id="UP001651158"/>
    </source>
</evidence>
<evidence type="ECO:0000313" key="1">
    <source>
        <dbReference type="EMBL" id="KAL5107069.1"/>
    </source>
</evidence>
<proteinExistence type="predicted"/>
<name>A0ABR4QBI1_9CEST</name>
<reference evidence="1 2" key="1">
    <citation type="journal article" date="2022" name="Front. Cell. Infect. Microbiol.">
        <title>The Genomes of Two Strains of Taenia crassiceps the Animal Model for the Study of Human Cysticercosis.</title>
        <authorList>
            <person name="Bobes R.J."/>
            <person name="Estrada K."/>
            <person name="Rios-Valencia D.G."/>
            <person name="Calderon-Gallegos A."/>
            <person name="de la Torre P."/>
            <person name="Carrero J.C."/>
            <person name="Sanchez-Flores A."/>
            <person name="Laclette J.P."/>
        </authorList>
    </citation>
    <scope>NUCLEOTIDE SEQUENCE [LARGE SCALE GENOMIC DNA]</scope>
    <source>
        <strain evidence="1">WFUcys</strain>
    </source>
</reference>